<dbReference type="AlphaFoldDB" id="A0AAV8UFZ9"/>
<dbReference type="Proteomes" id="UP001159364">
    <property type="component" value="Linkage Group LG08"/>
</dbReference>
<dbReference type="CDD" id="cd02947">
    <property type="entry name" value="TRX_family"/>
    <property type="match status" value="1"/>
</dbReference>
<sequence>MGSIFSFLFGGGNSAVADEYASDGISGVTAFHSLMVDDLAASWCEPCKLMKPVVHAMAAKFTDVHSAMPTFVLVKRGKELDSVVGAKKDELEKKAARHEAWRSTNSIIIKF</sequence>
<evidence type="ECO:0000313" key="1">
    <source>
        <dbReference type="EMBL" id="KAJ8900237.1"/>
    </source>
</evidence>
<protein>
    <recommendedName>
        <fullName evidence="3">Thioredoxin domain-containing protein</fullName>
    </recommendedName>
</protein>
<keyword evidence="2" id="KW-1185">Reference proteome</keyword>
<evidence type="ECO:0008006" key="3">
    <source>
        <dbReference type="Google" id="ProtNLM"/>
    </source>
</evidence>
<dbReference type="InterPro" id="IPR036249">
    <property type="entry name" value="Thioredoxin-like_sf"/>
</dbReference>
<dbReference type="InterPro" id="IPR050620">
    <property type="entry name" value="Thioredoxin_H-type-like"/>
</dbReference>
<proteinExistence type="predicted"/>
<accession>A0AAV8UFZ9</accession>
<gene>
    <name evidence="1" type="ORF">K2173_024877</name>
</gene>
<name>A0AAV8UFZ9_9ROSI</name>
<comment type="caution">
    <text evidence="1">The sequence shown here is derived from an EMBL/GenBank/DDBJ whole genome shotgun (WGS) entry which is preliminary data.</text>
</comment>
<dbReference type="PANTHER" id="PTHR10438">
    <property type="entry name" value="THIOREDOXIN"/>
    <property type="match status" value="1"/>
</dbReference>
<dbReference type="Gene3D" id="3.40.30.10">
    <property type="entry name" value="Glutaredoxin"/>
    <property type="match status" value="2"/>
</dbReference>
<dbReference type="SUPFAM" id="SSF52833">
    <property type="entry name" value="Thioredoxin-like"/>
    <property type="match status" value="1"/>
</dbReference>
<dbReference type="PANTHER" id="PTHR10438:SF413">
    <property type="entry name" value="THIOREDOXIN H2"/>
    <property type="match status" value="1"/>
</dbReference>
<dbReference type="EMBL" id="JAIWQS010000008">
    <property type="protein sequence ID" value="KAJ8900237.1"/>
    <property type="molecule type" value="Genomic_DNA"/>
</dbReference>
<evidence type="ECO:0000313" key="2">
    <source>
        <dbReference type="Proteomes" id="UP001159364"/>
    </source>
</evidence>
<reference evidence="1 2" key="1">
    <citation type="submission" date="2021-09" db="EMBL/GenBank/DDBJ databases">
        <title>Genomic insights and catalytic innovation underlie evolution of tropane alkaloids biosynthesis.</title>
        <authorList>
            <person name="Wang Y.-J."/>
            <person name="Tian T."/>
            <person name="Huang J.-P."/>
            <person name="Huang S.-X."/>
        </authorList>
    </citation>
    <scope>NUCLEOTIDE SEQUENCE [LARGE SCALE GENOMIC DNA]</scope>
    <source>
        <strain evidence="1">KIB-2018</strain>
        <tissue evidence="1">Leaf</tissue>
    </source>
</reference>
<organism evidence="1 2">
    <name type="scientific">Erythroxylum novogranatense</name>
    <dbReference type="NCBI Taxonomy" id="1862640"/>
    <lineage>
        <taxon>Eukaryota</taxon>
        <taxon>Viridiplantae</taxon>
        <taxon>Streptophyta</taxon>
        <taxon>Embryophyta</taxon>
        <taxon>Tracheophyta</taxon>
        <taxon>Spermatophyta</taxon>
        <taxon>Magnoliopsida</taxon>
        <taxon>eudicotyledons</taxon>
        <taxon>Gunneridae</taxon>
        <taxon>Pentapetalae</taxon>
        <taxon>rosids</taxon>
        <taxon>fabids</taxon>
        <taxon>Malpighiales</taxon>
        <taxon>Erythroxylaceae</taxon>
        <taxon>Erythroxylum</taxon>
    </lineage>
</organism>